<evidence type="ECO:0000256" key="9">
    <source>
        <dbReference type="PROSITE-ProRule" id="PRU00708"/>
    </source>
</evidence>
<dbReference type="InterPro" id="IPR046848">
    <property type="entry name" value="E_motif"/>
</dbReference>
<dbReference type="PANTHER" id="PTHR47926:SF452">
    <property type="entry name" value="PENTATRICOPEPTIDE REPEAT-CONTAINING PROTEIN"/>
    <property type="match status" value="1"/>
</dbReference>
<keyword evidence="6" id="KW-0378">Hydrolase</keyword>
<dbReference type="InterPro" id="IPR006047">
    <property type="entry name" value="GH13_cat_dom"/>
</dbReference>
<feature type="domain" description="Alpha-amylase C-terminal beta-sheet" evidence="13">
    <location>
        <begin position="361"/>
        <end position="421"/>
    </location>
</feature>
<dbReference type="SUPFAM" id="SSF51011">
    <property type="entry name" value="Glycosyl hydrolase domain"/>
    <property type="match status" value="1"/>
</dbReference>
<accession>A0AAV1S9L0</accession>
<dbReference type="InterPro" id="IPR012850">
    <property type="entry name" value="A-amylase_bs_C"/>
</dbReference>
<dbReference type="CDD" id="cd11314">
    <property type="entry name" value="AmyAc_arch_bac_plant_AmyA"/>
    <property type="match status" value="1"/>
</dbReference>
<dbReference type="Pfam" id="PF13041">
    <property type="entry name" value="PPR_2"/>
    <property type="match status" value="1"/>
</dbReference>
<dbReference type="SUPFAM" id="SSF51445">
    <property type="entry name" value="(Trans)glycosidases"/>
    <property type="match status" value="1"/>
</dbReference>
<evidence type="ECO:0000259" key="13">
    <source>
        <dbReference type="SMART" id="SM00810"/>
    </source>
</evidence>
<feature type="repeat" description="PPR" evidence="9">
    <location>
        <begin position="1101"/>
        <end position="1135"/>
    </location>
</feature>
<evidence type="ECO:0000256" key="10">
    <source>
        <dbReference type="RuleBase" id="RU003615"/>
    </source>
</evidence>
<feature type="domain" description="Glycosyl hydrolase family 13 catalytic" evidence="12">
    <location>
        <begin position="22"/>
        <end position="360"/>
    </location>
</feature>
<dbReference type="NCBIfam" id="TIGR00756">
    <property type="entry name" value="PPR"/>
    <property type="match status" value="4"/>
</dbReference>
<evidence type="ECO:0000256" key="4">
    <source>
        <dbReference type="ARBA" id="ARBA00012595"/>
    </source>
</evidence>
<dbReference type="InterPro" id="IPR002885">
    <property type="entry name" value="PPR_rpt"/>
</dbReference>
<feature type="chain" id="PRO_5043550428" description="alpha-amylase" evidence="11">
    <location>
        <begin position="23"/>
        <end position="1298"/>
    </location>
</feature>
<dbReference type="FunFam" id="1.25.40.10:FF:000364">
    <property type="entry name" value="Pentatricopeptide repeat (PPR-like) superfamily protein"/>
    <property type="match status" value="1"/>
</dbReference>
<dbReference type="SMART" id="SM00642">
    <property type="entry name" value="Aamy"/>
    <property type="match status" value="1"/>
</dbReference>
<dbReference type="PANTHER" id="PTHR47926">
    <property type="entry name" value="PENTATRICOPEPTIDE REPEAT-CONTAINING PROTEIN"/>
    <property type="match status" value="1"/>
</dbReference>
<evidence type="ECO:0000256" key="8">
    <source>
        <dbReference type="ARBA" id="ARBA00023295"/>
    </source>
</evidence>
<dbReference type="Gene3D" id="1.25.40.10">
    <property type="entry name" value="Tetratricopeptide repeat domain"/>
    <property type="match status" value="5"/>
</dbReference>
<comment type="similarity">
    <text evidence="3 10">Belongs to the glycosyl hydrolase 13 family.</text>
</comment>
<evidence type="ECO:0000313" key="14">
    <source>
        <dbReference type="EMBL" id="CAK7347552.1"/>
    </source>
</evidence>
<dbReference type="InterPro" id="IPR013780">
    <property type="entry name" value="Glyco_hydro_b"/>
</dbReference>
<keyword evidence="7" id="KW-0119">Carbohydrate metabolism</keyword>
<evidence type="ECO:0000256" key="6">
    <source>
        <dbReference type="ARBA" id="ARBA00022801"/>
    </source>
</evidence>
<dbReference type="Gene3D" id="3.20.20.80">
    <property type="entry name" value="Glycosidases"/>
    <property type="match status" value="1"/>
</dbReference>
<reference evidence="14 15" key="1">
    <citation type="submission" date="2024-01" db="EMBL/GenBank/DDBJ databases">
        <authorList>
            <person name="Waweru B."/>
        </authorList>
    </citation>
    <scope>NUCLEOTIDE SEQUENCE [LARGE SCALE GENOMIC DNA]</scope>
</reference>
<dbReference type="GO" id="GO:0004556">
    <property type="term" value="F:alpha-amylase activity"/>
    <property type="evidence" value="ECO:0007669"/>
    <property type="project" value="UniProtKB-EC"/>
</dbReference>
<dbReference type="InterPro" id="IPR006046">
    <property type="entry name" value="Alpha_amylase"/>
</dbReference>
<protein>
    <recommendedName>
        <fullName evidence="4">alpha-amylase</fullName>
        <ecNumber evidence="4">3.2.1.1</ecNumber>
    </recommendedName>
</protein>
<dbReference type="InterPro" id="IPR011990">
    <property type="entry name" value="TPR-like_helical_dom_sf"/>
</dbReference>
<keyword evidence="8" id="KW-0326">Glycosidase</keyword>
<comment type="cofactor">
    <cofactor evidence="2">
        <name>Ca(2+)</name>
        <dbReference type="ChEBI" id="CHEBI:29108"/>
    </cofactor>
</comment>
<dbReference type="SMART" id="SM00810">
    <property type="entry name" value="Alpha-amyl_C2"/>
    <property type="match status" value="1"/>
</dbReference>
<feature type="repeat" description="PPR" evidence="9">
    <location>
        <begin position="899"/>
        <end position="933"/>
    </location>
</feature>
<evidence type="ECO:0000256" key="1">
    <source>
        <dbReference type="ARBA" id="ARBA00000548"/>
    </source>
</evidence>
<dbReference type="FunFam" id="1.25.40.10:FF:000073">
    <property type="entry name" value="Pentatricopeptide repeat-containing protein chloroplastic"/>
    <property type="match status" value="1"/>
</dbReference>
<dbReference type="EC" id="3.2.1.1" evidence="4"/>
<keyword evidence="11" id="KW-0732">Signal</keyword>
<dbReference type="Gene3D" id="2.60.40.1180">
    <property type="entry name" value="Golgi alpha-mannosidase II"/>
    <property type="match status" value="1"/>
</dbReference>
<evidence type="ECO:0000256" key="7">
    <source>
        <dbReference type="ARBA" id="ARBA00023277"/>
    </source>
</evidence>
<keyword evidence="15" id="KW-1185">Reference proteome</keyword>
<evidence type="ECO:0000256" key="5">
    <source>
        <dbReference type="ARBA" id="ARBA00022737"/>
    </source>
</evidence>
<sequence>MGFLTLCFFSLFFSVFPLFTSCLLFQGFNWESCNKAGGWYNSLKNSVPDLADAGITHVWLPPPSQSVAPQGYMPGRLYDLSASKYGSQDELKSLIGAFHQKGIKCLADIVINHRTAEKQDGRGIWCIFEGGTSDDRLDWGPSFICRDDTAYSDGNGNPDTGGDFGGAPDIDHLNPRVQKELSDWMNWLKSEIGFDGWRFDFVKGYAPSITKIYMEHTSADFAVGEKWDSLVYGQDGKPDYNQDAHRGGLKDWIQAAGGAVTAFDFTTKGILQAAVQGELWRLKDSNGKPPGLVGLLPQNAVTFIDNHDTGSTQKLWPFPSDKVMQGYAYILTHPGTPSIFYDHFFDWGLKEEIGKLATIRKTYGIGFGSTVKILASDADLYVAAIDDNIIVKIGPKTDLGNLIPSNFQVATSGTDYCVWDEDSDSLVKKFVVRNRSAFPFVGLEPAVQGPRILGWCICNRGVLIFTNVQPPMTYILRPMATEAERDTTRKGAGESGINDEFLAVSAKTEREPLRIVCDALAESKVETCFRGVEEGAGIVKAFGRENGIERFGDLGKGLGDGIIEPSGLASLHTYKQAVRFDYLSKRVSDLCKSRSKKTLLINGQISRQKSHFETKNPKSALLLFRHILQCSVKPNDLTFSLLLKFSVSNPQNEKLEANQIQTHLLKSGFDQFVYLSTALLDFYMKLGCVNHARNVFDYMPDRDVVSWNALICGYSRNGYDVDALKVFVQMLREGCCPLQTTLVGLVPSCGRCEFVFQGRSTHGFGIKAGIDLDSQVKNTLTYMYAKFGDLEAADLLFEELEDKSVVSWNTIIGAYARKGFFNESMILLKRMVAEKVEVNPVTIMSLLTANICPELIHCYAIKTGLINDGSVVTSLVCIYARSGSTELAELLYWSFPQKNLVSLTAIISSYAEKGNMDLVVECFARMQQLDTKLDSIAMISIIHGITDPAHLSIGLTFHGYALKNGLDTGNLVSNGLISMYSKFSDIEAAFSLFYEMSEKPLISWNSVISGCVQAGRASDAMEIFCEMKMFGLSPDAITVSSLLTGCSQLGYLRFGERLHNYVLRNNLEVEEFVGTSLIDMYTKCGSIELAERVFNSIREPCLATWNTMISGCSWYGFEHKALNYYSKMREQGVAPDRITFLGVLAACTHGGLLHEGKKYFQIMKEEFGMVPNLQHCACMVGLLGRAGLFEEAILFIKNMESEPDSAVWGALLNACCIHQEVKLGEYLAKKLYLLDYRNCGLYVLMSNLYAATNRWNDAAKMREIMKDIGGDGTSGVSQIEVTSLQEMDRDLYQQFLQF</sequence>
<keyword evidence="5" id="KW-0677">Repeat</keyword>
<dbReference type="Pfam" id="PF00128">
    <property type="entry name" value="Alpha-amylase"/>
    <property type="match status" value="1"/>
</dbReference>
<dbReference type="GO" id="GO:0009451">
    <property type="term" value="P:RNA modification"/>
    <property type="evidence" value="ECO:0007669"/>
    <property type="project" value="InterPro"/>
</dbReference>
<dbReference type="Pfam" id="PF20431">
    <property type="entry name" value="E_motif"/>
    <property type="match status" value="1"/>
</dbReference>
<dbReference type="GO" id="GO:0005975">
    <property type="term" value="P:carbohydrate metabolic process"/>
    <property type="evidence" value="ECO:0007669"/>
    <property type="project" value="InterPro"/>
</dbReference>
<dbReference type="FunFam" id="1.25.40.10:FF:000090">
    <property type="entry name" value="Pentatricopeptide repeat-containing protein, chloroplastic"/>
    <property type="match status" value="1"/>
</dbReference>
<feature type="repeat" description="PPR" evidence="9">
    <location>
        <begin position="804"/>
        <end position="838"/>
    </location>
</feature>
<evidence type="ECO:0000256" key="3">
    <source>
        <dbReference type="ARBA" id="ARBA00008061"/>
    </source>
</evidence>
<evidence type="ECO:0000256" key="2">
    <source>
        <dbReference type="ARBA" id="ARBA00001913"/>
    </source>
</evidence>
<name>A0AAV1S9L0_9ROSI</name>
<dbReference type="GO" id="GO:0005509">
    <property type="term" value="F:calcium ion binding"/>
    <property type="evidence" value="ECO:0007669"/>
    <property type="project" value="InterPro"/>
</dbReference>
<dbReference type="Pfam" id="PF01535">
    <property type="entry name" value="PPR"/>
    <property type="match status" value="8"/>
</dbReference>
<feature type="signal peptide" evidence="11">
    <location>
        <begin position="1"/>
        <end position="22"/>
    </location>
</feature>
<dbReference type="FunFam" id="1.25.40.10:FF:001228">
    <property type="entry name" value="Pentatricopeptide repeat-containing protein At4g20770"/>
    <property type="match status" value="1"/>
</dbReference>
<dbReference type="PRINTS" id="PR00110">
    <property type="entry name" value="ALPHAAMYLASE"/>
</dbReference>
<feature type="repeat" description="PPR" evidence="9">
    <location>
        <begin position="703"/>
        <end position="737"/>
    </location>
</feature>
<evidence type="ECO:0000313" key="15">
    <source>
        <dbReference type="Proteomes" id="UP001314170"/>
    </source>
</evidence>
<gene>
    <name evidence="14" type="ORF">DCAF_LOCUS20239</name>
</gene>
<dbReference type="GO" id="GO:0003729">
    <property type="term" value="F:mRNA binding"/>
    <property type="evidence" value="ECO:0007669"/>
    <property type="project" value="UniProtKB-ARBA"/>
</dbReference>
<dbReference type="Pfam" id="PF07821">
    <property type="entry name" value="Alpha-amyl_C2"/>
    <property type="match status" value="1"/>
</dbReference>
<evidence type="ECO:0000256" key="11">
    <source>
        <dbReference type="SAM" id="SignalP"/>
    </source>
</evidence>
<dbReference type="InterPro" id="IPR046960">
    <property type="entry name" value="PPR_At4g14850-like_plant"/>
</dbReference>
<comment type="caution">
    <text evidence="14">The sequence shown here is derived from an EMBL/GenBank/DDBJ whole genome shotgun (WGS) entry which is preliminary data.</text>
</comment>
<dbReference type="EMBL" id="CAWUPB010001173">
    <property type="protein sequence ID" value="CAK7347552.1"/>
    <property type="molecule type" value="Genomic_DNA"/>
</dbReference>
<evidence type="ECO:0000259" key="12">
    <source>
        <dbReference type="SMART" id="SM00642"/>
    </source>
</evidence>
<dbReference type="PROSITE" id="PS51375">
    <property type="entry name" value="PPR"/>
    <property type="match status" value="5"/>
</dbReference>
<proteinExistence type="inferred from homology"/>
<organism evidence="14 15">
    <name type="scientific">Dovyalis caffra</name>
    <dbReference type="NCBI Taxonomy" id="77055"/>
    <lineage>
        <taxon>Eukaryota</taxon>
        <taxon>Viridiplantae</taxon>
        <taxon>Streptophyta</taxon>
        <taxon>Embryophyta</taxon>
        <taxon>Tracheophyta</taxon>
        <taxon>Spermatophyta</taxon>
        <taxon>Magnoliopsida</taxon>
        <taxon>eudicotyledons</taxon>
        <taxon>Gunneridae</taxon>
        <taxon>Pentapetalae</taxon>
        <taxon>rosids</taxon>
        <taxon>fabids</taxon>
        <taxon>Malpighiales</taxon>
        <taxon>Salicaceae</taxon>
        <taxon>Flacourtieae</taxon>
        <taxon>Dovyalis</taxon>
    </lineage>
</organism>
<feature type="repeat" description="PPR" evidence="9">
    <location>
        <begin position="1000"/>
        <end position="1034"/>
    </location>
</feature>
<dbReference type="InterPro" id="IPR017853">
    <property type="entry name" value="GH"/>
</dbReference>
<comment type="catalytic activity">
    <reaction evidence="1">
        <text>Endohydrolysis of (1-&gt;4)-alpha-D-glucosidic linkages in polysaccharides containing three or more (1-&gt;4)-alpha-linked D-glucose units.</text>
        <dbReference type="EC" id="3.2.1.1"/>
    </reaction>
</comment>
<dbReference type="Proteomes" id="UP001314170">
    <property type="component" value="Unassembled WGS sequence"/>
</dbReference>